<sequence length="315" mass="34512">MSLIITSCLDEDPMMDPGQTEGIVELLDISALTSNITGSNLPHIYNNSYTILEKTSFDVIVSYSGAYTAPEDLSIEIDIDEELLNSYNEDLKAYQDENPDEDIQLFQLLPESLYTLPENGTFNSLIPKGEKKDSIEVILHTPDFEPGVSYAIPLTIKSSSAGTVSGNFYQAIYVVSARNQYDGIYEIIAGSITRNSASGPDPNLGGEYKEGLKMNLATRGANSLLIEPKWRDGSNVGGVDNTQISVASNNEVTVSSDNDTMKNTTGSLNVYYPDGLSDDSQDKKAPTFVLNFDWGNDPNTRVIQELTLRYVGPRD</sequence>
<dbReference type="InterPro" id="IPR013728">
    <property type="entry name" value="BT_3987-like_N"/>
</dbReference>
<feature type="domain" description="BT-3987-like N-terminal" evidence="1">
    <location>
        <begin position="50"/>
        <end position="161"/>
    </location>
</feature>
<accession>A0A937JY30</accession>
<dbReference type="RefSeq" id="WP_202243811.1">
    <property type="nucleotide sequence ID" value="NZ_JAESIY010000004.1"/>
</dbReference>
<name>A0A937JY30_9BACT</name>
<evidence type="ECO:0000259" key="1">
    <source>
        <dbReference type="Pfam" id="PF08522"/>
    </source>
</evidence>
<dbReference type="Proteomes" id="UP000659388">
    <property type="component" value="Unassembled WGS sequence"/>
</dbReference>
<dbReference type="AlphaFoldDB" id="A0A937JY30"/>
<dbReference type="Gene3D" id="2.60.40.1740">
    <property type="entry name" value="hypothetical protein (bacova_03559)"/>
    <property type="match status" value="1"/>
</dbReference>
<proteinExistence type="predicted"/>
<reference evidence="2" key="1">
    <citation type="submission" date="2021-01" db="EMBL/GenBank/DDBJ databases">
        <title>Fulvivirga kasyanovii gen. nov., sp nov., a novel member of the phylum Bacteroidetes isolated from seawater in a mussel farm.</title>
        <authorList>
            <person name="Zhao L.-H."/>
            <person name="Wang Z.-J."/>
        </authorList>
    </citation>
    <scope>NUCLEOTIDE SEQUENCE</scope>
    <source>
        <strain evidence="2">2943</strain>
    </source>
</reference>
<gene>
    <name evidence="2" type="ORF">JL102_07905</name>
</gene>
<evidence type="ECO:0000313" key="3">
    <source>
        <dbReference type="Proteomes" id="UP000659388"/>
    </source>
</evidence>
<organism evidence="2 3">
    <name type="scientific">Fulvivirga sediminis</name>
    <dbReference type="NCBI Taxonomy" id="2803949"/>
    <lineage>
        <taxon>Bacteria</taxon>
        <taxon>Pseudomonadati</taxon>
        <taxon>Bacteroidota</taxon>
        <taxon>Cytophagia</taxon>
        <taxon>Cytophagales</taxon>
        <taxon>Fulvivirgaceae</taxon>
        <taxon>Fulvivirga</taxon>
    </lineage>
</organism>
<protein>
    <submittedName>
        <fullName evidence="2">DUF1735 domain-containing protein</fullName>
    </submittedName>
</protein>
<evidence type="ECO:0000313" key="2">
    <source>
        <dbReference type="EMBL" id="MBL3656048.1"/>
    </source>
</evidence>
<dbReference type="Pfam" id="PF08522">
    <property type="entry name" value="BT_3987-like_N"/>
    <property type="match status" value="1"/>
</dbReference>
<keyword evidence="3" id="KW-1185">Reference proteome</keyword>
<dbReference type="EMBL" id="JAESIY010000004">
    <property type="protein sequence ID" value="MBL3656048.1"/>
    <property type="molecule type" value="Genomic_DNA"/>
</dbReference>
<comment type="caution">
    <text evidence="2">The sequence shown here is derived from an EMBL/GenBank/DDBJ whole genome shotgun (WGS) entry which is preliminary data.</text>
</comment>